<keyword evidence="2" id="KW-0472">Membrane</keyword>
<feature type="transmembrane region" description="Helical" evidence="2">
    <location>
        <begin position="28"/>
        <end position="48"/>
    </location>
</feature>
<dbReference type="Proteomes" id="UP000738325">
    <property type="component" value="Unassembled WGS sequence"/>
</dbReference>
<evidence type="ECO:0000256" key="2">
    <source>
        <dbReference type="SAM" id="Phobius"/>
    </source>
</evidence>
<keyword evidence="2" id="KW-1133">Transmembrane helix</keyword>
<dbReference type="OrthoDB" id="1924787at2759"/>
<dbReference type="EMBL" id="JAAAIP010000602">
    <property type="protein sequence ID" value="KAG0314577.1"/>
    <property type="molecule type" value="Genomic_DNA"/>
</dbReference>
<organism evidence="4 5">
    <name type="scientific">Dissophora globulifera</name>
    <dbReference type="NCBI Taxonomy" id="979702"/>
    <lineage>
        <taxon>Eukaryota</taxon>
        <taxon>Fungi</taxon>
        <taxon>Fungi incertae sedis</taxon>
        <taxon>Mucoromycota</taxon>
        <taxon>Mortierellomycotina</taxon>
        <taxon>Mortierellomycetes</taxon>
        <taxon>Mortierellales</taxon>
        <taxon>Mortierellaceae</taxon>
        <taxon>Dissophora</taxon>
    </lineage>
</organism>
<comment type="similarity">
    <text evidence="1">Belongs to the glycosyltransferase 47 family.</text>
</comment>
<sequence length="485" mass="55515">MSNHNTFYAKASSPALNLIKNSWRTRKYLFLIPAVFSAWSFLLLISFINPQFSLETLYSTGGDGDDLSIVTTETNSISYNPIILDPLPPLQDLFVWPPNIRRPLCLPKIFVYPDSAKMGEFQVTEVPPMGTNYVAEQILLKQLRDKASDVHKNYVTENPEEADFFYVPFLGSKYLADCWFTKGIKGDCDVDEKYAEPMMNHIQRDYPYWNRTLGRDHIITHPMDSTSLYYKSRARMQNATFLTTVGDRRVVFGVDGRSRRYGDIVIPSSTALINLAHVNGADYLTVDGQPKSGERDIFLLFGGRYQDVKPEDSYSSGIRALLFNGLDQQPDYMIASSWSNPEYIGLLTRAKYGFAPQGYTLDTTRIWEYIAFGVVPVVIADGIIEPFEDDLDWDSFTVKIRREEAHRMDEILRSISAEDYEQKRQALWSYGRQALLDHGAWDLIVRALCRKGRLEGMRTITRDQHEQLGADTLILRSQETLDAYL</sequence>
<dbReference type="AlphaFoldDB" id="A0A9P6UQ65"/>
<feature type="domain" description="Exostosin GT47" evidence="3">
    <location>
        <begin position="108"/>
        <end position="415"/>
    </location>
</feature>
<dbReference type="InterPro" id="IPR040911">
    <property type="entry name" value="Exostosin_GT47"/>
</dbReference>
<dbReference type="PANTHER" id="PTHR11062:SF281">
    <property type="entry name" value="EXOSTOSIN-LIKE 2"/>
    <property type="match status" value="1"/>
</dbReference>
<keyword evidence="2" id="KW-0812">Transmembrane</keyword>
<proteinExistence type="inferred from homology"/>
<keyword evidence="5" id="KW-1185">Reference proteome</keyword>
<dbReference type="GO" id="GO:0016757">
    <property type="term" value="F:glycosyltransferase activity"/>
    <property type="evidence" value="ECO:0007669"/>
    <property type="project" value="InterPro"/>
</dbReference>
<evidence type="ECO:0000313" key="4">
    <source>
        <dbReference type="EMBL" id="KAG0314577.1"/>
    </source>
</evidence>
<dbReference type="PANTHER" id="PTHR11062">
    <property type="entry name" value="EXOSTOSIN HEPARAN SULFATE GLYCOSYLTRANSFERASE -RELATED"/>
    <property type="match status" value="1"/>
</dbReference>
<comment type="caution">
    <text evidence="4">The sequence shown here is derived from an EMBL/GenBank/DDBJ whole genome shotgun (WGS) entry which is preliminary data.</text>
</comment>
<accession>A0A9P6UQ65</accession>
<dbReference type="Pfam" id="PF03016">
    <property type="entry name" value="Exostosin_GT47"/>
    <property type="match status" value="1"/>
</dbReference>
<evidence type="ECO:0000259" key="3">
    <source>
        <dbReference type="Pfam" id="PF03016"/>
    </source>
</evidence>
<gene>
    <name evidence="4" type="ORF">BGZ99_008057</name>
</gene>
<evidence type="ECO:0000313" key="5">
    <source>
        <dbReference type="Proteomes" id="UP000738325"/>
    </source>
</evidence>
<evidence type="ECO:0000256" key="1">
    <source>
        <dbReference type="ARBA" id="ARBA00010271"/>
    </source>
</evidence>
<name>A0A9P6UQ65_9FUNG</name>
<reference evidence="4" key="1">
    <citation type="journal article" date="2020" name="Fungal Divers.">
        <title>Resolving the Mortierellaceae phylogeny through synthesis of multi-gene phylogenetics and phylogenomics.</title>
        <authorList>
            <person name="Vandepol N."/>
            <person name="Liber J."/>
            <person name="Desiro A."/>
            <person name="Na H."/>
            <person name="Kennedy M."/>
            <person name="Barry K."/>
            <person name="Grigoriev I.V."/>
            <person name="Miller A.N."/>
            <person name="O'Donnell K."/>
            <person name="Stajich J.E."/>
            <person name="Bonito G."/>
        </authorList>
    </citation>
    <scope>NUCLEOTIDE SEQUENCE</scope>
    <source>
        <strain evidence="4">REB-010B</strain>
    </source>
</reference>
<dbReference type="InterPro" id="IPR004263">
    <property type="entry name" value="Exostosin"/>
</dbReference>
<protein>
    <recommendedName>
        <fullName evidence="3">Exostosin GT47 domain-containing protein</fullName>
    </recommendedName>
</protein>